<dbReference type="AlphaFoldDB" id="A0A653C707"/>
<name>A0A653C707_CALMS</name>
<accession>A0A653C707</accession>
<keyword evidence="2" id="KW-1185">Reference proteome</keyword>
<dbReference type="Proteomes" id="UP000410492">
    <property type="component" value="Unassembled WGS sequence"/>
</dbReference>
<evidence type="ECO:0000313" key="1">
    <source>
        <dbReference type="EMBL" id="VEN43688.1"/>
    </source>
</evidence>
<dbReference type="EMBL" id="CAACVG010007107">
    <property type="protein sequence ID" value="VEN43688.1"/>
    <property type="molecule type" value="Genomic_DNA"/>
</dbReference>
<protein>
    <submittedName>
        <fullName evidence="1">Uncharacterized protein</fullName>
    </submittedName>
</protein>
<gene>
    <name evidence="1" type="ORF">CALMAC_LOCUS6750</name>
</gene>
<proteinExistence type="predicted"/>
<sequence>MVHNQATIKQALDDMQKNNTYYFTILDTLLQLKFNLDTLLSIIDTLENAIAFAKIGTRHLSTRSALSMQHTDKGLHLQERKGSNYGEALITSCSENLPVLGKLQENCASTHIVGQTSQFRRNS</sequence>
<organism evidence="1 2">
    <name type="scientific">Callosobruchus maculatus</name>
    <name type="common">Southern cowpea weevil</name>
    <name type="synonym">Pulse bruchid</name>
    <dbReference type="NCBI Taxonomy" id="64391"/>
    <lineage>
        <taxon>Eukaryota</taxon>
        <taxon>Metazoa</taxon>
        <taxon>Ecdysozoa</taxon>
        <taxon>Arthropoda</taxon>
        <taxon>Hexapoda</taxon>
        <taxon>Insecta</taxon>
        <taxon>Pterygota</taxon>
        <taxon>Neoptera</taxon>
        <taxon>Endopterygota</taxon>
        <taxon>Coleoptera</taxon>
        <taxon>Polyphaga</taxon>
        <taxon>Cucujiformia</taxon>
        <taxon>Chrysomeloidea</taxon>
        <taxon>Chrysomelidae</taxon>
        <taxon>Bruchinae</taxon>
        <taxon>Bruchini</taxon>
        <taxon>Callosobruchus</taxon>
    </lineage>
</organism>
<evidence type="ECO:0000313" key="2">
    <source>
        <dbReference type="Proteomes" id="UP000410492"/>
    </source>
</evidence>
<reference evidence="1 2" key="1">
    <citation type="submission" date="2019-01" db="EMBL/GenBank/DDBJ databases">
        <authorList>
            <person name="Sayadi A."/>
        </authorList>
    </citation>
    <scope>NUCLEOTIDE SEQUENCE [LARGE SCALE GENOMIC DNA]</scope>
</reference>